<evidence type="ECO:0000313" key="6">
    <source>
        <dbReference type="Proteomes" id="UP000294854"/>
    </source>
</evidence>
<dbReference type="SUPFAM" id="SSF55729">
    <property type="entry name" value="Acyl-CoA N-acyltransferases (Nat)"/>
    <property type="match status" value="1"/>
</dbReference>
<dbReference type="EMBL" id="PUFO01000012">
    <property type="protein sequence ID" value="TDG80205.1"/>
    <property type="molecule type" value="Genomic_DNA"/>
</dbReference>
<dbReference type="STRING" id="1122149.FD44_GL000796"/>
<dbReference type="InterPro" id="IPR016181">
    <property type="entry name" value="Acyl_CoA_acyltransferase"/>
</dbReference>
<proteinExistence type="predicted"/>
<sequence>MSTYSISKIYATDKKKNRAVDSLLHQEGINRDQNLDYTCGIFDETDNLVGTGSCFKSSLRCLAVDHNHQGEGLMNKLVTHLMSFQFQRGNSHIFVYTKVKSAKFFQDLGFTEIARVADKLVFLENESSGFSDYLSQLTKSEQHYQRVAGVVINANPFSLGHQYLVRKACEENDLVHLFIVSQDSSLFPFSVRERLVKEGTAQFDNIIYHETGSYMISSSTFPSYFLKDDELVIKTQASLDIQLFIKIAQTLGINSRYVGEEPFSQVTGIYNEVMKTDLSKANIDCHIVPRLAVKDNVVSASKIRQAIKDSDLEAVRPMVPQSTFNFLETDEGKQIIERIQQSQHVIHY</sequence>
<organism evidence="5 6">
    <name type="scientific">Secundilactobacillus malefermentans</name>
    <dbReference type="NCBI Taxonomy" id="176292"/>
    <lineage>
        <taxon>Bacteria</taxon>
        <taxon>Bacillati</taxon>
        <taxon>Bacillota</taxon>
        <taxon>Bacilli</taxon>
        <taxon>Lactobacillales</taxon>
        <taxon>Lactobacillaceae</taxon>
        <taxon>Secundilactobacillus</taxon>
    </lineage>
</organism>
<dbReference type="RefSeq" id="WP_010619238.1">
    <property type="nucleotide sequence ID" value="NZ_CP042371.1"/>
</dbReference>
<dbReference type="Gene3D" id="3.40.50.620">
    <property type="entry name" value="HUPs"/>
    <property type="match status" value="1"/>
</dbReference>
<dbReference type="PIRSF" id="PIRSF005751">
    <property type="entry name" value="Acet_citr_lig"/>
    <property type="match status" value="1"/>
</dbReference>
<evidence type="ECO:0000256" key="2">
    <source>
        <dbReference type="ARBA" id="ARBA00022840"/>
    </source>
</evidence>
<comment type="caution">
    <text evidence="5">The sequence shown here is derived from an EMBL/GenBank/DDBJ whole genome shotgun (WGS) entry which is preliminary data.</text>
</comment>
<dbReference type="InterPro" id="IPR005216">
    <property type="entry name" value="Citrate_lyase_ligase"/>
</dbReference>
<dbReference type="SUPFAM" id="SSF52374">
    <property type="entry name" value="Nucleotidylyl transferase"/>
    <property type="match status" value="1"/>
</dbReference>
<evidence type="ECO:0000313" key="5">
    <source>
        <dbReference type="EMBL" id="TDG80205.1"/>
    </source>
</evidence>
<keyword evidence="2 3" id="KW-0067">ATP-binding</keyword>
<dbReference type="Pfam" id="PF08218">
    <property type="entry name" value="Citrate_ly_lig"/>
    <property type="match status" value="1"/>
</dbReference>
<gene>
    <name evidence="5" type="ORF">C5L31_001815</name>
</gene>
<dbReference type="CDD" id="cd02169">
    <property type="entry name" value="Citrate_lyase_ligase"/>
    <property type="match status" value="1"/>
</dbReference>
<dbReference type="PROSITE" id="PS51186">
    <property type="entry name" value="GNAT"/>
    <property type="match status" value="1"/>
</dbReference>
<keyword evidence="1 3" id="KW-0547">Nucleotide-binding</keyword>
<protein>
    <recommendedName>
        <fullName evidence="3">[Citrate [pro-3S]-lyase] ligase</fullName>
        <ecNumber evidence="3">6.2.1.22</ecNumber>
    </recommendedName>
</protein>
<comment type="function">
    <text evidence="3">Acetylation of prosthetic group (2-(5''-phosphoribosyl)-3'-dephosphocoenzyme-A) of the gamma subunit of citrate lyase.</text>
</comment>
<dbReference type="NCBIfam" id="TIGR00124">
    <property type="entry name" value="cit_ly_ligase"/>
    <property type="match status" value="1"/>
</dbReference>
<evidence type="ECO:0000256" key="3">
    <source>
        <dbReference type="PIRNR" id="PIRNR005751"/>
    </source>
</evidence>
<keyword evidence="6" id="KW-1185">Reference proteome</keyword>
<dbReference type="InterPro" id="IPR014729">
    <property type="entry name" value="Rossmann-like_a/b/a_fold"/>
</dbReference>
<dbReference type="PANTHER" id="PTHR40599:SF1">
    <property type="entry name" value="[CITRATE [PRO-3S]-LYASE] LIGASE"/>
    <property type="match status" value="1"/>
</dbReference>
<dbReference type="Proteomes" id="UP000294854">
    <property type="component" value="Unassembled WGS sequence"/>
</dbReference>
<dbReference type="InterPro" id="IPR013166">
    <property type="entry name" value="Citrate_lyase_ligase_C"/>
</dbReference>
<dbReference type="AlphaFoldDB" id="A0A4R5NTK3"/>
<feature type="domain" description="N-acetyltransferase" evidence="4">
    <location>
        <begin position="1"/>
        <end position="140"/>
    </location>
</feature>
<evidence type="ECO:0000259" key="4">
    <source>
        <dbReference type="PROSITE" id="PS51186"/>
    </source>
</evidence>
<dbReference type="PANTHER" id="PTHR40599">
    <property type="entry name" value="[CITRATE [PRO-3S]-LYASE] LIGASE"/>
    <property type="match status" value="1"/>
</dbReference>
<name>A0A4R5NTK3_9LACO</name>
<keyword evidence="3" id="KW-0436">Ligase</keyword>
<evidence type="ECO:0000256" key="1">
    <source>
        <dbReference type="ARBA" id="ARBA00022741"/>
    </source>
</evidence>
<dbReference type="Gene3D" id="3.40.630.30">
    <property type="match status" value="1"/>
</dbReference>
<dbReference type="GO" id="GO:0005524">
    <property type="term" value="F:ATP binding"/>
    <property type="evidence" value="ECO:0007669"/>
    <property type="project" value="UniProtKB-UniRule"/>
</dbReference>
<dbReference type="SMART" id="SM00764">
    <property type="entry name" value="Citrate_ly_lig"/>
    <property type="match status" value="1"/>
</dbReference>
<accession>A0A4R5NTK3</accession>
<reference evidence="5 6" key="1">
    <citation type="journal article" date="2019" name="Appl. Microbiol. Biotechnol.">
        <title>Uncovering carbohydrate metabolism through a genotype-phenotype association study of 56 lactic acid bacteria genomes.</title>
        <authorList>
            <person name="Buron-Moles G."/>
            <person name="Chailyan A."/>
            <person name="Dolejs I."/>
            <person name="Forster J."/>
            <person name="Miks M.H."/>
        </authorList>
    </citation>
    <scope>NUCLEOTIDE SEQUENCE [LARGE SCALE GENOMIC DNA]</scope>
    <source>
        <strain evidence="5 6">ATCC 49373</strain>
    </source>
</reference>
<dbReference type="EC" id="6.2.1.22" evidence="3"/>
<dbReference type="GO" id="GO:0016747">
    <property type="term" value="F:acyltransferase activity, transferring groups other than amino-acyl groups"/>
    <property type="evidence" value="ECO:0007669"/>
    <property type="project" value="InterPro"/>
</dbReference>
<dbReference type="Pfam" id="PF00583">
    <property type="entry name" value="Acetyltransf_1"/>
    <property type="match status" value="1"/>
</dbReference>
<dbReference type="GO" id="GO:0008771">
    <property type="term" value="F:[citrate (pro-3S)-lyase] ligase activity"/>
    <property type="evidence" value="ECO:0007669"/>
    <property type="project" value="UniProtKB-EC"/>
</dbReference>
<comment type="catalytic activity">
    <reaction evidence="3">
        <text>holo-[citrate lyase ACP] + acetate + ATP = acetyl-[citrate lyase ACP] + AMP + diphosphate</text>
        <dbReference type="Rhea" id="RHEA:23788"/>
        <dbReference type="Rhea" id="RHEA-COMP:10158"/>
        <dbReference type="Rhea" id="RHEA-COMP:13710"/>
        <dbReference type="ChEBI" id="CHEBI:30089"/>
        <dbReference type="ChEBI" id="CHEBI:30616"/>
        <dbReference type="ChEBI" id="CHEBI:33019"/>
        <dbReference type="ChEBI" id="CHEBI:82683"/>
        <dbReference type="ChEBI" id="CHEBI:137976"/>
        <dbReference type="ChEBI" id="CHEBI:456215"/>
        <dbReference type="EC" id="6.2.1.22"/>
    </reaction>
</comment>
<dbReference type="InterPro" id="IPR000182">
    <property type="entry name" value="GNAT_dom"/>
</dbReference>